<feature type="transmembrane region" description="Helical" evidence="1">
    <location>
        <begin position="216"/>
        <end position="237"/>
    </location>
</feature>
<feature type="transmembrane region" description="Helical" evidence="1">
    <location>
        <begin position="324"/>
        <end position="344"/>
    </location>
</feature>
<evidence type="ECO:0000313" key="2">
    <source>
        <dbReference type="EMBL" id="CUN02198.1"/>
    </source>
</evidence>
<keyword evidence="1" id="KW-1133">Transmembrane helix</keyword>
<gene>
    <name evidence="3" type="ORF">DW264_13095</name>
    <name evidence="2" type="ORF">ERS852572_01551</name>
</gene>
<keyword evidence="3" id="KW-0808">Transferase</keyword>
<dbReference type="RefSeq" id="WP_055194066.1">
    <property type="nucleotide sequence ID" value="NZ_CABIYH010000010.1"/>
</dbReference>
<evidence type="ECO:0000313" key="3">
    <source>
        <dbReference type="EMBL" id="RHG27045.1"/>
    </source>
</evidence>
<reference evidence="2 4" key="1">
    <citation type="submission" date="2015-09" db="EMBL/GenBank/DDBJ databases">
        <authorList>
            <consortium name="Pathogen Informatics"/>
        </authorList>
    </citation>
    <scope>NUCLEOTIDE SEQUENCE [LARGE SCALE GENOMIC DNA]</scope>
    <source>
        <strain evidence="2 4">2789STDY5834960</strain>
    </source>
</reference>
<dbReference type="Pfam" id="PF14264">
    <property type="entry name" value="Glucos_trans_II"/>
    <property type="match status" value="1"/>
</dbReference>
<keyword evidence="1" id="KW-0472">Membrane</keyword>
<keyword evidence="1" id="KW-0812">Transmembrane</keyword>
<dbReference type="STRING" id="166486.ERS852572_01551"/>
<dbReference type="EMBL" id="CYXZ01000010">
    <property type="protein sequence ID" value="CUN02198.1"/>
    <property type="molecule type" value="Genomic_DNA"/>
</dbReference>
<evidence type="ECO:0000313" key="4">
    <source>
        <dbReference type="Proteomes" id="UP000095350"/>
    </source>
</evidence>
<name>A0A173TLV5_9FIRM</name>
<feature type="transmembrane region" description="Helical" evidence="1">
    <location>
        <begin position="350"/>
        <end position="372"/>
    </location>
</feature>
<feature type="transmembrane region" description="Helical" evidence="1">
    <location>
        <begin position="118"/>
        <end position="137"/>
    </location>
</feature>
<accession>A0A173TLV5</accession>
<dbReference type="Proteomes" id="UP000095350">
    <property type="component" value="Unassembled WGS sequence"/>
</dbReference>
<dbReference type="PaxDb" id="166486-ERS852572_01551"/>
<dbReference type="OrthoDB" id="1851717at2"/>
<organism evidence="2 4">
    <name type="scientific">Roseburia intestinalis</name>
    <dbReference type="NCBI Taxonomy" id="166486"/>
    <lineage>
        <taxon>Bacteria</taxon>
        <taxon>Bacillati</taxon>
        <taxon>Bacillota</taxon>
        <taxon>Clostridia</taxon>
        <taxon>Lachnospirales</taxon>
        <taxon>Lachnospiraceae</taxon>
        <taxon>Roseburia</taxon>
    </lineage>
</organism>
<proteinExistence type="predicted"/>
<feature type="transmembrane region" description="Helical" evidence="1">
    <location>
        <begin position="384"/>
        <end position="403"/>
    </location>
</feature>
<dbReference type="Proteomes" id="UP000284051">
    <property type="component" value="Unassembled WGS sequence"/>
</dbReference>
<feature type="transmembrane region" description="Helical" evidence="1">
    <location>
        <begin position="20"/>
        <end position="41"/>
    </location>
</feature>
<reference evidence="3 5" key="2">
    <citation type="submission" date="2018-08" db="EMBL/GenBank/DDBJ databases">
        <title>A genome reference for cultivated species of the human gut microbiota.</title>
        <authorList>
            <person name="Zou Y."/>
            <person name="Xue W."/>
            <person name="Luo G."/>
        </authorList>
    </citation>
    <scope>NUCLEOTIDE SEQUENCE [LARGE SCALE GENOMIC DNA]</scope>
    <source>
        <strain evidence="3 5">AM22-21LB</strain>
    </source>
</reference>
<protein>
    <submittedName>
        <fullName evidence="3">Glucosyl transferase II</fullName>
    </submittedName>
</protein>
<dbReference type="GO" id="GO:0016740">
    <property type="term" value="F:transferase activity"/>
    <property type="evidence" value="ECO:0007669"/>
    <property type="project" value="UniProtKB-KW"/>
</dbReference>
<evidence type="ECO:0000256" key="1">
    <source>
        <dbReference type="SAM" id="Phobius"/>
    </source>
</evidence>
<feature type="transmembrane region" description="Helical" evidence="1">
    <location>
        <begin position="297"/>
        <end position="315"/>
    </location>
</feature>
<feature type="transmembrane region" description="Helical" evidence="1">
    <location>
        <begin position="90"/>
        <end position="111"/>
    </location>
</feature>
<dbReference type="EMBL" id="QRID01000013">
    <property type="protein sequence ID" value="RHG27045.1"/>
    <property type="molecule type" value="Genomic_DNA"/>
</dbReference>
<evidence type="ECO:0000313" key="5">
    <source>
        <dbReference type="Proteomes" id="UP000284051"/>
    </source>
</evidence>
<feature type="transmembrane region" description="Helical" evidence="1">
    <location>
        <begin position="167"/>
        <end position="185"/>
    </location>
</feature>
<feature type="transmembrane region" description="Helical" evidence="1">
    <location>
        <begin position="143"/>
        <end position="160"/>
    </location>
</feature>
<dbReference type="AlphaFoldDB" id="A0A173TLV5"/>
<sequence>MNTIRWKMPDQYLTEWYRNLSGAVKTAFYAAFAAGLAAHLYQFTNKLYNYDELANTPGGIGLSTEQGRWLLNWMGRFMRSVFGGSYSLPFFNGIFALLFLALSAGMVVSVFQVRNKLTAGLIGGLMTVFPAVVSMYFFMFLALYYAIGIFFSVFAAWLTVKYPKNIIANIAAVVMIACSLGVYQAYFPDTVCILLIVVILKAAFGGVKEKKEWKEFFLMIARFLLVMAAGVAVYFLINKAVLAVTHIQLTSYQGGDTMGKITIAQLISALKSCYTSFFDLGFSNVMGISYNRTVRRLIKVVWILFAAGIGAYLVLKKKEYLNKVIVLCGILVFPVAMFLIYVMAPNSYCYTLMAYSVVFFFVFFLLWLDACFRNLKLHAPVKSITNWVSALLTAALVIVYIWYANGNYMALEYTKYHDFSYVQTLITKIRSVEDYSQDKPVIVVGTQINDSTNGMGSLIGDTFTVGGKADTNLGYNSLLYLMSDYLGFSPYYGTYEEIQNWMQREVVREMPSYPADGSIQVIDDTIIVKLSDYEIN</sequence>
<dbReference type="InterPro" id="IPR025686">
    <property type="entry name" value="Glucos_trans_II"/>
</dbReference>